<feature type="transmembrane region" description="Helical" evidence="5">
    <location>
        <begin position="197"/>
        <end position="222"/>
    </location>
</feature>
<keyword evidence="5" id="KW-0874">Quinone</keyword>
<keyword evidence="3 5" id="KW-1133">Transmembrane helix</keyword>
<keyword evidence="2 5" id="KW-0812">Transmembrane</keyword>
<comment type="catalytic activity">
    <reaction evidence="5">
        <text>a quinone + NADH + 5 H(+)(in) = a quinol + NAD(+) + 4 H(+)(out)</text>
        <dbReference type="Rhea" id="RHEA:57888"/>
        <dbReference type="ChEBI" id="CHEBI:15378"/>
        <dbReference type="ChEBI" id="CHEBI:24646"/>
        <dbReference type="ChEBI" id="CHEBI:57540"/>
        <dbReference type="ChEBI" id="CHEBI:57945"/>
        <dbReference type="ChEBI" id="CHEBI:132124"/>
    </reaction>
</comment>
<evidence type="ECO:0000259" key="7">
    <source>
        <dbReference type="Pfam" id="PF00361"/>
    </source>
</evidence>
<comment type="function">
    <text evidence="5">NDH-1 shuttles electrons from NADH, via FMN and iron-sulfur (Fe-S) centers, to quinones in the respiratory chain. The immediate electron acceptor for the enzyme in this species is believed to be ubiquinone. Couples the redox reaction to proton translocation (for every two electrons transferred, four hydrogen ions are translocated across the cytoplasmic membrane), and thus conserves the redox energy in a proton gradient.</text>
</comment>
<evidence type="ECO:0000256" key="4">
    <source>
        <dbReference type="ARBA" id="ARBA00023136"/>
    </source>
</evidence>
<evidence type="ECO:0000313" key="9">
    <source>
        <dbReference type="Proteomes" id="UP000321272"/>
    </source>
</evidence>
<dbReference type="GO" id="GO:0012505">
    <property type="term" value="C:endomembrane system"/>
    <property type="evidence" value="ECO:0007669"/>
    <property type="project" value="UniProtKB-SubCell"/>
</dbReference>
<dbReference type="Proteomes" id="UP000321272">
    <property type="component" value="Chromosome"/>
</dbReference>
<dbReference type="RefSeq" id="WP_147182696.1">
    <property type="nucleotide sequence ID" value="NZ_CP042382.1"/>
</dbReference>
<dbReference type="InterPro" id="IPR010096">
    <property type="entry name" value="NADH-Q_OxRdtase_suN/2"/>
</dbReference>
<feature type="transmembrane region" description="Helical" evidence="5">
    <location>
        <begin position="316"/>
        <end position="338"/>
    </location>
</feature>
<dbReference type="OrthoDB" id="9768329at2"/>
<comment type="subcellular location">
    <subcellularLocation>
        <location evidence="5">Cell membrane</location>
        <topology evidence="5">Multi-pass membrane protein</topology>
    </subcellularLocation>
    <subcellularLocation>
        <location evidence="1">Endomembrane system</location>
        <topology evidence="1">Multi-pass membrane protein</topology>
    </subcellularLocation>
    <subcellularLocation>
        <location evidence="6">Membrane</location>
        <topology evidence="6">Multi-pass membrane protein</topology>
    </subcellularLocation>
</comment>
<accession>A0A5B8SNJ5</accession>
<feature type="transmembrane region" description="Helical" evidence="5">
    <location>
        <begin position="394"/>
        <end position="414"/>
    </location>
</feature>
<dbReference type="GO" id="GO:0042773">
    <property type="term" value="P:ATP synthesis coupled electron transport"/>
    <property type="evidence" value="ECO:0007669"/>
    <property type="project" value="InterPro"/>
</dbReference>
<proteinExistence type="inferred from homology"/>
<dbReference type="PRINTS" id="PR01434">
    <property type="entry name" value="NADHDHGNASE5"/>
</dbReference>
<reference evidence="8 9" key="1">
    <citation type="submission" date="2019-06" db="EMBL/GenBank/DDBJ databases">
        <title>Genome analyses of bacteria isolated from kimchi.</title>
        <authorList>
            <person name="Lee S."/>
            <person name="Ahn S."/>
            <person name="Roh S."/>
        </authorList>
    </citation>
    <scope>NUCLEOTIDE SEQUENCE [LARGE SCALE GENOMIC DNA]</scope>
    <source>
        <strain evidence="8 9">CBA4606</strain>
    </source>
</reference>
<dbReference type="AlphaFoldDB" id="A0A5B8SNJ5"/>
<keyword evidence="4 5" id="KW-0472">Membrane</keyword>
<feature type="transmembrane region" description="Helical" evidence="5">
    <location>
        <begin position="435"/>
        <end position="458"/>
    </location>
</feature>
<dbReference type="GO" id="GO:0005886">
    <property type="term" value="C:plasma membrane"/>
    <property type="evidence" value="ECO:0007669"/>
    <property type="project" value="UniProtKB-SubCell"/>
</dbReference>
<feature type="transmembrane region" description="Helical" evidence="5">
    <location>
        <begin position="261"/>
        <end position="282"/>
    </location>
</feature>
<feature type="transmembrane region" description="Helical" evidence="5">
    <location>
        <begin position="359"/>
        <end position="382"/>
    </location>
</feature>
<feature type="transmembrane region" description="Helical" evidence="5">
    <location>
        <begin position="234"/>
        <end position="255"/>
    </location>
</feature>
<keyword evidence="5" id="KW-1003">Cell membrane</keyword>
<dbReference type="EMBL" id="CP042382">
    <property type="protein sequence ID" value="QEA37627.1"/>
    <property type="molecule type" value="Genomic_DNA"/>
</dbReference>
<dbReference type="PANTHER" id="PTHR22773">
    <property type="entry name" value="NADH DEHYDROGENASE"/>
    <property type="match status" value="1"/>
</dbReference>
<comment type="similarity">
    <text evidence="5">Belongs to the complex I subunit 2 family.</text>
</comment>
<dbReference type="GO" id="GO:0008137">
    <property type="term" value="F:NADH dehydrogenase (ubiquinone) activity"/>
    <property type="evidence" value="ECO:0007669"/>
    <property type="project" value="InterPro"/>
</dbReference>
<feature type="domain" description="NADH:quinone oxidoreductase/Mrp antiporter transmembrane" evidence="7">
    <location>
        <begin position="119"/>
        <end position="408"/>
    </location>
</feature>
<evidence type="ECO:0000256" key="5">
    <source>
        <dbReference type="HAMAP-Rule" id="MF_00445"/>
    </source>
</evidence>
<organism evidence="8 9">
    <name type="scientific">Pistricoccus aurantiacus</name>
    <dbReference type="NCBI Taxonomy" id="1883414"/>
    <lineage>
        <taxon>Bacteria</taxon>
        <taxon>Pseudomonadati</taxon>
        <taxon>Pseudomonadota</taxon>
        <taxon>Gammaproteobacteria</taxon>
        <taxon>Oceanospirillales</taxon>
        <taxon>Halomonadaceae</taxon>
        <taxon>Pistricoccus</taxon>
    </lineage>
</organism>
<evidence type="ECO:0000256" key="2">
    <source>
        <dbReference type="ARBA" id="ARBA00022692"/>
    </source>
</evidence>
<feature type="transmembrane region" description="Helical" evidence="5">
    <location>
        <begin position="156"/>
        <end position="177"/>
    </location>
</feature>
<dbReference type="GO" id="GO:0048038">
    <property type="term" value="F:quinone binding"/>
    <property type="evidence" value="ECO:0007669"/>
    <property type="project" value="UniProtKB-KW"/>
</dbReference>
<dbReference type="HAMAP" id="MF_00445">
    <property type="entry name" value="NDH1_NuoN_1"/>
    <property type="match status" value="1"/>
</dbReference>
<dbReference type="EC" id="7.1.1.-" evidence="5"/>
<keyword evidence="5" id="KW-0830">Ubiquinone</keyword>
<evidence type="ECO:0000256" key="1">
    <source>
        <dbReference type="ARBA" id="ARBA00004127"/>
    </source>
</evidence>
<keyword evidence="5" id="KW-1278">Translocase</keyword>
<sequence>MPIGDLLPEIVLLLGAVTIVLFAAFTPQRLQRWSAVLALIALALAAWFSVLQWGAPPRLTFSGVWALDGVAVAAKLLILFSGAVVVALSPDWMRSDRRHGEYYALCLFSLLGMIMMASANDAMELVVGVLLSSAASYPLAAYHRGFPPALEAAMKYFLIGALANALLVIGVVILFGLVGDTDYAKAANVFQAGTDSIALSVAVACIVLGLTYKLGAVPAHAWMPDVAQGAPAPIAAFLTVAPKIGAAVALARFLTLLPQDLAWPGIIALISVATMTLGNLAALRQTDLRRLLGWSSVSQSGYMLMAIVVVGSGVAALPALLAFLVAYALANLLAFAVVTHLRGRTEFEHYHGLSRRQPLATAALIVSLLSLVGIPPLVGFFGKFLLFEVTIEAGYTWLAVVAAINTVVSLYYYLRVIALTMFKTPQGEVHTLGGWSWVALLTTLILLILASLGFQWLIEMLGPIGFAG</sequence>
<keyword evidence="5" id="KW-0813">Transport</keyword>
<feature type="transmembrane region" description="Helical" evidence="5">
    <location>
        <begin position="33"/>
        <end position="53"/>
    </location>
</feature>
<feature type="transmembrane region" description="Helical" evidence="5">
    <location>
        <begin position="65"/>
        <end position="88"/>
    </location>
</feature>
<keyword evidence="9" id="KW-1185">Reference proteome</keyword>
<dbReference type="Pfam" id="PF00361">
    <property type="entry name" value="Proton_antipo_M"/>
    <property type="match status" value="1"/>
</dbReference>
<feature type="transmembrane region" description="Helical" evidence="5">
    <location>
        <begin position="6"/>
        <end position="26"/>
    </location>
</feature>
<keyword evidence="5" id="KW-0520">NAD</keyword>
<feature type="transmembrane region" description="Helical" evidence="5">
    <location>
        <begin position="100"/>
        <end position="119"/>
    </location>
</feature>
<evidence type="ECO:0000256" key="6">
    <source>
        <dbReference type="RuleBase" id="RU000320"/>
    </source>
</evidence>
<dbReference type="GO" id="GO:0050136">
    <property type="term" value="F:NADH dehydrogenase (quinone) (non-electrogenic) activity"/>
    <property type="evidence" value="ECO:0007669"/>
    <property type="project" value="UniProtKB-UniRule"/>
</dbReference>
<evidence type="ECO:0000313" key="8">
    <source>
        <dbReference type="EMBL" id="QEA37627.1"/>
    </source>
</evidence>
<dbReference type="InterPro" id="IPR001750">
    <property type="entry name" value="ND/Mrp_TM"/>
</dbReference>
<dbReference type="KEGG" id="paur:FGL86_00115"/>
<name>A0A5B8SNJ5_9GAMM</name>
<evidence type="ECO:0000256" key="3">
    <source>
        <dbReference type="ARBA" id="ARBA00022989"/>
    </source>
</evidence>
<protein>
    <recommendedName>
        <fullName evidence="5">NADH-quinone oxidoreductase subunit N</fullName>
        <ecNumber evidence="5">7.1.1.-</ecNumber>
    </recommendedName>
    <alternativeName>
        <fullName evidence="5">NADH dehydrogenase I subunit N</fullName>
    </alternativeName>
    <alternativeName>
        <fullName evidence="5">NDH-1 subunit N</fullName>
    </alternativeName>
</protein>
<comment type="subunit">
    <text evidence="5">NDH-1 is composed of 14 different subunits. Subunits NuoA, H, J, K, L, M, N constitute the membrane sector of the complex.</text>
</comment>
<gene>
    <name evidence="5" type="primary">nuoN</name>
    <name evidence="8" type="ORF">FGL86_00115</name>
</gene>